<comment type="subcellular location">
    <subcellularLocation>
        <location evidence="9">Cytoplasm</location>
    </subcellularLocation>
    <subcellularLocation>
        <location evidence="9">Nucleus</location>
    </subcellularLocation>
    <text evidence="9">Predominantly cytoplasmic.</text>
</comment>
<dbReference type="GO" id="GO:0005737">
    <property type="term" value="C:cytoplasm"/>
    <property type="evidence" value="ECO:0007669"/>
    <property type="project" value="UniProtKB-SubCell"/>
</dbReference>
<feature type="binding site" evidence="9">
    <location>
        <begin position="183"/>
        <end position="186"/>
    </location>
    <ligand>
        <name>a ribonucleoside 5'-phosphate</name>
        <dbReference type="ChEBI" id="CHEBI:58043"/>
    </ligand>
</feature>
<feature type="binding site" evidence="9">
    <location>
        <begin position="66"/>
        <end position="71"/>
    </location>
    <ligand>
        <name>ATP</name>
        <dbReference type="ChEBI" id="CHEBI:30616"/>
    </ligand>
</feature>
<feature type="binding site" evidence="9">
    <location>
        <begin position="114"/>
        <end position="116"/>
    </location>
    <ligand>
        <name>a ribonucleoside 5'-phosphate</name>
        <dbReference type="ChEBI" id="CHEBI:58043"/>
    </ligand>
</feature>
<comment type="similarity">
    <text evidence="9">Belongs to the adenylate kinase family. UMP-CMP kinase subfamily.</text>
</comment>
<keyword evidence="4 9" id="KW-0418">Kinase</keyword>
<feature type="region of interest" description="NMPbind" evidence="9">
    <location>
        <begin position="86"/>
        <end position="116"/>
    </location>
</feature>
<evidence type="ECO:0000256" key="7">
    <source>
        <dbReference type="ARBA" id="ARBA00023242"/>
    </source>
</evidence>
<keyword evidence="6 9" id="KW-0665">Pyrimidine biosynthesis</keyword>
<proteinExistence type="inferred from homology"/>
<comment type="domain">
    <text evidence="9">Consists of three domains, a large central CORE domain and two small peripheral domains, NMPbind and LID, which undergo movements during catalysis. The LID domain closes over the site of phosphoryl transfer upon ATP binding. Assembling and dissambling the active center during each catalytic cycle provides an effective means to prevent ATP hydrolysis.</text>
</comment>
<evidence type="ECO:0000256" key="4">
    <source>
        <dbReference type="ARBA" id="ARBA00022777"/>
    </source>
</evidence>
<accession>A0A1J9P3A1</accession>
<evidence type="ECO:0000256" key="8">
    <source>
        <dbReference type="ARBA" id="ARBA00048116"/>
    </source>
</evidence>
<dbReference type="InterPro" id="IPR033690">
    <property type="entry name" value="Adenylat_kinase_CS"/>
</dbReference>
<comment type="function">
    <text evidence="9">Catalyzes the phosphorylation of pyrimidine nucleoside monophosphates at the expense of ATP. Plays an important role in de novo pyrimidine nucleotide biosynthesis. Has preference for UMP and dUMP as phosphate acceptors, but can also use CMP, dCMP and AMP.</text>
</comment>
<dbReference type="PANTHER" id="PTHR23359">
    <property type="entry name" value="NUCLEOTIDE KINASE"/>
    <property type="match status" value="1"/>
</dbReference>
<evidence type="ECO:0000313" key="12">
    <source>
        <dbReference type="Proteomes" id="UP000182235"/>
    </source>
</evidence>
<keyword evidence="3 9" id="KW-0547">Nucleotide-binding</keyword>
<dbReference type="HAMAP" id="MF_00235">
    <property type="entry name" value="Adenylate_kinase_Adk"/>
    <property type="match status" value="1"/>
</dbReference>
<dbReference type="GO" id="GO:0006207">
    <property type="term" value="P:'de novo' pyrimidine nucleobase biosynthetic process"/>
    <property type="evidence" value="ECO:0007669"/>
    <property type="project" value="InterPro"/>
</dbReference>
<keyword evidence="1 9" id="KW-0963">Cytoplasm</keyword>
<dbReference type="Proteomes" id="UP000182235">
    <property type="component" value="Unassembled WGS sequence"/>
</dbReference>
<feature type="binding site" evidence="9">
    <location>
        <position position="190"/>
    </location>
    <ligand>
        <name>a ribonucleoside 5'-phosphate</name>
        <dbReference type="ChEBI" id="CHEBI:58043"/>
    </ligand>
</feature>
<dbReference type="EMBL" id="LGRN01000584">
    <property type="protein sequence ID" value="OJD11233.1"/>
    <property type="molecule type" value="Genomic_DNA"/>
</dbReference>
<comment type="subunit">
    <text evidence="9">Monomer.</text>
</comment>
<dbReference type="CDD" id="cd01428">
    <property type="entry name" value="ADK"/>
    <property type="match status" value="1"/>
</dbReference>
<comment type="catalytic activity">
    <reaction evidence="8 9">
        <text>UMP + ATP = UDP + ADP</text>
        <dbReference type="Rhea" id="RHEA:24400"/>
        <dbReference type="ChEBI" id="CHEBI:30616"/>
        <dbReference type="ChEBI" id="CHEBI:57865"/>
        <dbReference type="ChEBI" id="CHEBI:58223"/>
        <dbReference type="ChEBI" id="CHEBI:456216"/>
        <dbReference type="EC" id="2.7.4.14"/>
    </reaction>
</comment>
<feature type="region of interest" description="Disordered" evidence="10">
    <location>
        <begin position="136"/>
        <end position="172"/>
    </location>
</feature>
<comment type="caution">
    <text evidence="11">The sequence shown here is derived from an EMBL/GenBank/DDBJ whole genome shotgun (WGS) entry which is preliminary data.</text>
</comment>
<feature type="binding site" evidence="9">
    <location>
        <position position="221"/>
    </location>
    <ligand>
        <name>ATP</name>
        <dbReference type="ChEBI" id="CHEBI:30616"/>
    </ligand>
</feature>
<evidence type="ECO:0000256" key="3">
    <source>
        <dbReference type="ARBA" id="ARBA00022741"/>
    </source>
</evidence>
<dbReference type="EC" id="2.7.4.14" evidence="9"/>
<dbReference type="OrthoDB" id="442176at2759"/>
<keyword evidence="5 9" id="KW-0067">ATP-binding</keyword>
<keyword evidence="7 9" id="KW-0539">Nucleus</keyword>
<dbReference type="InterPro" id="IPR006266">
    <property type="entry name" value="UMP_CMP_kinase"/>
</dbReference>
<dbReference type="Pfam" id="PF00406">
    <property type="entry name" value="ADK"/>
    <property type="match status" value="2"/>
</dbReference>
<evidence type="ECO:0000256" key="1">
    <source>
        <dbReference type="ARBA" id="ARBA00022490"/>
    </source>
</evidence>
<dbReference type="PROSITE" id="PS00113">
    <property type="entry name" value="ADENYLATE_KINASE"/>
    <property type="match status" value="1"/>
</dbReference>
<sequence>MSTQYKPPPPPPPAAAATTSASTTTDEITASISIPPELTPPLSSTNTTPKFSPDAVIVIFVLGGPGSGKGTQSANLVRDYGFTHLSAGDLLRAEQQRAGSQYGDLIRHHIREGIIVPMEITVALLSNAMSEILEEKKKEQAAAQQQQQQNRDQHQQGNSFPSRGGGGGGGDRDGVSARFLIDGFPRKMDQATFFEETVCPSAATLFLRCPEEVMLDRLLKRGETSGRDDDNIESIRKRFRVFEETSMPVVHHFEKEGKVVSVEAVGSMEDVYERIREGIERRGITRVNNISEEN</sequence>
<reference evidence="11 12" key="1">
    <citation type="submission" date="2015-07" db="EMBL/GenBank/DDBJ databases">
        <title>Emmonsia species relationships and genome sequence.</title>
        <authorList>
            <consortium name="The Broad Institute Genomics Platform"/>
            <person name="Cuomo C.A."/>
            <person name="Munoz J.F."/>
            <person name="Imamovic A."/>
            <person name="Priest M.E."/>
            <person name="Young S."/>
            <person name="Clay O.K."/>
            <person name="McEwen J.G."/>
        </authorList>
    </citation>
    <scope>NUCLEOTIDE SEQUENCE [LARGE SCALE GENOMIC DNA]</scope>
    <source>
        <strain evidence="11 12">UAMH 9510</strain>
    </source>
</reference>
<dbReference type="GO" id="GO:0005634">
    <property type="term" value="C:nucleus"/>
    <property type="evidence" value="ECO:0007669"/>
    <property type="project" value="UniProtKB-SubCell"/>
</dbReference>
<feature type="binding site" evidence="9">
    <location>
        <position position="238"/>
    </location>
    <ligand>
        <name>a ribonucleoside 5'-phosphate</name>
        <dbReference type="ChEBI" id="CHEBI:58043"/>
    </ligand>
</feature>
<dbReference type="SUPFAM" id="SSF52540">
    <property type="entry name" value="P-loop containing nucleoside triphosphate hydrolases"/>
    <property type="match status" value="1"/>
</dbReference>
<dbReference type="AlphaFoldDB" id="A0A1J9P3A1"/>
<comment type="cofactor">
    <cofactor evidence="9">
        <name>Mg(2+)</name>
        <dbReference type="ChEBI" id="CHEBI:18420"/>
    </cofactor>
    <text evidence="9">Binds 1 Mg(2+) ion per monomer.</text>
</comment>
<feature type="binding site" evidence="9">
    <location>
        <position position="266"/>
    </location>
    <ligand>
        <name>ATP</name>
        <dbReference type="ChEBI" id="CHEBI:30616"/>
    </ligand>
</feature>
<feature type="compositionally biased region" description="Pro residues" evidence="10">
    <location>
        <begin position="1"/>
        <end position="14"/>
    </location>
</feature>
<organism evidence="11 12">
    <name type="scientific">Emergomyces pasteurianus Ep9510</name>
    <dbReference type="NCBI Taxonomy" id="1447872"/>
    <lineage>
        <taxon>Eukaryota</taxon>
        <taxon>Fungi</taxon>
        <taxon>Dikarya</taxon>
        <taxon>Ascomycota</taxon>
        <taxon>Pezizomycotina</taxon>
        <taxon>Eurotiomycetes</taxon>
        <taxon>Eurotiomycetidae</taxon>
        <taxon>Onygenales</taxon>
        <taxon>Ajellomycetaceae</taxon>
        <taxon>Emergomyces</taxon>
    </lineage>
</organism>
<keyword evidence="2 9" id="KW-0808">Transferase</keyword>
<dbReference type="GO" id="GO:0033862">
    <property type="term" value="F:UMP kinase activity"/>
    <property type="evidence" value="ECO:0007669"/>
    <property type="project" value="RHEA"/>
</dbReference>
<dbReference type="Gene3D" id="3.40.50.300">
    <property type="entry name" value="P-loop containing nucleotide triphosphate hydrolases"/>
    <property type="match status" value="1"/>
</dbReference>
<evidence type="ECO:0000256" key="10">
    <source>
        <dbReference type="SAM" id="MobiDB-lite"/>
    </source>
</evidence>
<dbReference type="InterPro" id="IPR027417">
    <property type="entry name" value="P-loop_NTPase"/>
</dbReference>
<dbReference type="HAMAP" id="MF_03172">
    <property type="entry name" value="Adenylate_kinase_UMP_CMP_kin"/>
    <property type="match status" value="1"/>
</dbReference>
<feature type="binding site" evidence="9">
    <location>
        <position position="92"/>
    </location>
    <ligand>
        <name>a ribonucleoside 5'-phosphate</name>
        <dbReference type="ChEBI" id="CHEBI:58043"/>
    </ligand>
</feature>
<dbReference type="STRING" id="1447872.A0A1J9P3A1"/>
<dbReference type="GO" id="GO:0005524">
    <property type="term" value="F:ATP binding"/>
    <property type="evidence" value="ECO:0007669"/>
    <property type="project" value="UniProtKB-KW"/>
</dbReference>
<feature type="region of interest" description="LID" evidence="9">
    <location>
        <begin position="220"/>
        <end position="230"/>
    </location>
</feature>
<dbReference type="InterPro" id="IPR000850">
    <property type="entry name" value="Adenylat/UMP-CMP_kin"/>
</dbReference>
<evidence type="ECO:0000256" key="5">
    <source>
        <dbReference type="ARBA" id="ARBA00022840"/>
    </source>
</evidence>
<gene>
    <name evidence="11" type="ORF">AJ78_07960</name>
</gene>
<evidence type="ECO:0000256" key="6">
    <source>
        <dbReference type="ARBA" id="ARBA00022975"/>
    </source>
</evidence>
<evidence type="ECO:0000256" key="9">
    <source>
        <dbReference type="HAMAP-Rule" id="MF_03172"/>
    </source>
</evidence>
<keyword evidence="12" id="KW-1185">Reference proteome</keyword>
<feature type="region of interest" description="Disordered" evidence="10">
    <location>
        <begin position="1"/>
        <end position="47"/>
    </location>
</feature>
<protein>
    <recommendedName>
        <fullName evidence="9">Uridylate kinase</fullName>
        <shortName evidence="9">UK</shortName>
        <ecNumber evidence="9">2.7.4.14</ecNumber>
    </recommendedName>
    <alternativeName>
        <fullName evidence="9">ATP:UMP phosphotransferase</fullName>
    </alternativeName>
    <alternativeName>
        <fullName evidence="9">Deoxycytidylate kinase</fullName>
        <shortName evidence="9">CK</shortName>
        <shortName evidence="9">dCMP kinase</shortName>
    </alternativeName>
    <alternativeName>
        <fullName evidence="9">Uridine monophosphate kinase</fullName>
        <shortName evidence="9">UMP kinase</shortName>
        <shortName evidence="9">UMPK</shortName>
    </alternativeName>
</protein>
<feature type="compositionally biased region" description="Low complexity" evidence="10">
    <location>
        <begin position="15"/>
        <end position="47"/>
    </location>
</feature>
<evidence type="ECO:0000256" key="2">
    <source>
        <dbReference type="ARBA" id="ARBA00022679"/>
    </source>
</evidence>
<dbReference type="PRINTS" id="PR00094">
    <property type="entry name" value="ADENYLTKNASE"/>
</dbReference>
<dbReference type="GO" id="GO:0006221">
    <property type="term" value="P:pyrimidine nucleotide biosynthetic process"/>
    <property type="evidence" value="ECO:0007669"/>
    <property type="project" value="UniProtKB-UniRule"/>
</dbReference>
<evidence type="ECO:0000313" key="11">
    <source>
        <dbReference type="EMBL" id="OJD11233.1"/>
    </source>
</evidence>
<feature type="binding site" evidence="9">
    <location>
        <position position="227"/>
    </location>
    <ligand>
        <name>a ribonucleoside 5'-phosphate</name>
        <dbReference type="ChEBI" id="CHEBI:58043"/>
    </ligand>
</feature>
<name>A0A1J9P3A1_9EURO</name>
<dbReference type="VEuPathDB" id="FungiDB:AJ78_07960"/>